<evidence type="ECO:0000313" key="3">
    <source>
        <dbReference type="Proteomes" id="UP000288587"/>
    </source>
</evidence>
<organism evidence="2 3">
    <name type="scientific">Inhella crocodyli</name>
    <dbReference type="NCBI Taxonomy" id="2499851"/>
    <lineage>
        <taxon>Bacteria</taxon>
        <taxon>Pseudomonadati</taxon>
        <taxon>Pseudomonadota</taxon>
        <taxon>Betaproteobacteria</taxon>
        <taxon>Burkholderiales</taxon>
        <taxon>Sphaerotilaceae</taxon>
        <taxon>Inhella</taxon>
    </lineage>
</organism>
<accession>A0A437LHJ2</accession>
<keyword evidence="1" id="KW-0472">Membrane</keyword>
<proteinExistence type="predicted"/>
<gene>
    <name evidence="2" type="ORF">EOD73_12150</name>
</gene>
<protein>
    <recommendedName>
        <fullName evidence="4">Glycerate kinase</fullName>
    </recommendedName>
</protein>
<comment type="caution">
    <text evidence="2">The sequence shown here is derived from an EMBL/GenBank/DDBJ whole genome shotgun (WGS) entry which is preliminary data.</text>
</comment>
<keyword evidence="1" id="KW-0812">Transmembrane</keyword>
<evidence type="ECO:0000313" key="2">
    <source>
        <dbReference type="EMBL" id="RVT84870.1"/>
    </source>
</evidence>
<name>A0A437LHJ2_9BURK</name>
<dbReference type="RefSeq" id="WP_127683272.1">
    <property type="nucleotide sequence ID" value="NZ_SACM01000003.1"/>
</dbReference>
<evidence type="ECO:0008006" key="4">
    <source>
        <dbReference type="Google" id="ProtNLM"/>
    </source>
</evidence>
<reference evidence="2 3" key="1">
    <citation type="submission" date="2019-01" db="EMBL/GenBank/DDBJ databases">
        <authorList>
            <person name="Chen W.-M."/>
        </authorList>
    </citation>
    <scope>NUCLEOTIDE SEQUENCE [LARGE SCALE GENOMIC DNA]</scope>
    <source>
        <strain evidence="2 3">CCP-18</strain>
    </source>
</reference>
<keyword evidence="1" id="KW-1133">Transmembrane helix</keyword>
<dbReference type="EMBL" id="SACM01000003">
    <property type="protein sequence ID" value="RVT84870.1"/>
    <property type="molecule type" value="Genomic_DNA"/>
</dbReference>
<dbReference type="OrthoDB" id="8907926at2"/>
<keyword evidence="3" id="KW-1185">Reference proteome</keyword>
<dbReference type="Proteomes" id="UP000288587">
    <property type="component" value="Unassembled WGS sequence"/>
</dbReference>
<dbReference type="AlphaFoldDB" id="A0A437LHJ2"/>
<sequence>MKAAVTGLLALAALVAGGWAMGWQGVVLVLTVLVFLLLLQFSKLMKVMRQAGSAPIGQVANAVMFHSRLQPGQALVDVLALAGSLGEAVPERAHTYRWRDAAGDEVHLRFDAGSRLLEAALQRAS</sequence>
<evidence type="ECO:0000256" key="1">
    <source>
        <dbReference type="SAM" id="Phobius"/>
    </source>
</evidence>
<feature type="transmembrane region" description="Helical" evidence="1">
    <location>
        <begin position="26"/>
        <end position="42"/>
    </location>
</feature>